<organism evidence="2">
    <name type="scientific">Timema monikensis</name>
    <dbReference type="NCBI Taxonomy" id="170555"/>
    <lineage>
        <taxon>Eukaryota</taxon>
        <taxon>Metazoa</taxon>
        <taxon>Ecdysozoa</taxon>
        <taxon>Arthropoda</taxon>
        <taxon>Hexapoda</taxon>
        <taxon>Insecta</taxon>
        <taxon>Pterygota</taxon>
        <taxon>Neoptera</taxon>
        <taxon>Polyneoptera</taxon>
        <taxon>Phasmatodea</taxon>
        <taxon>Timematodea</taxon>
        <taxon>Timematoidea</taxon>
        <taxon>Timematidae</taxon>
        <taxon>Timema</taxon>
    </lineage>
</organism>
<evidence type="ECO:0000313" key="2">
    <source>
        <dbReference type="EMBL" id="CAD7427597.1"/>
    </source>
</evidence>
<evidence type="ECO:0000256" key="1">
    <source>
        <dbReference type="SAM" id="MobiDB-lite"/>
    </source>
</evidence>
<sequence>MVFPVVWLQLPVSAQRLAGHKHEVLESDNFNFTSSSSGVYTTWHQKEDDTLRWPRGVLAEESHGRSLQHPPPPSPDPSQHTMAKVASDRQGVFVPLTQSAAARRCRHLSAESRTMSRESSAVIAPQGTERSRRAPFW</sequence>
<dbReference type="AlphaFoldDB" id="A0A7R9E5M1"/>
<dbReference type="EMBL" id="OB793496">
    <property type="protein sequence ID" value="CAD7427597.1"/>
    <property type="molecule type" value="Genomic_DNA"/>
</dbReference>
<proteinExistence type="predicted"/>
<feature type="region of interest" description="Disordered" evidence="1">
    <location>
        <begin position="104"/>
        <end position="137"/>
    </location>
</feature>
<protein>
    <submittedName>
        <fullName evidence="2">Uncharacterized protein</fullName>
    </submittedName>
</protein>
<gene>
    <name evidence="2" type="ORF">TMSB3V08_LOCUS4432</name>
</gene>
<feature type="region of interest" description="Disordered" evidence="1">
    <location>
        <begin position="54"/>
        <end position="90"/>
    </location>
</feature>
<name>A0A7R9E5M1_9NEOP</name>
<feature type="compositionally biased region" description="Basic and acidic residues" evidence="1">
    <location>
        <begin position="54"/>
        <end position="64"/>
    </location>
</feature>
<accession>A0A7R9E5M1</accession>
<reference evidence="2" key="1">
    <citation type="submission" date="2020-11" db="EMBL/GenBank/DDBJ databases">
        <authorList>
            <person name="Tran Van P."/>
        </authorList>
    </citation>
    <scope>NUCLEOTIDE SEQUENCE</scope>
</reference>